<comment type="pathway">
    <text evidence="3">Metabolic intermediate metabolism; (R)-mevalonate degradation; (S)-3-hydroxy-3-methylglutaryl-CoA from (R)-mevalonate: step 1/1.</text>
</comment>
<dbReference type="EMBL" id="ALNK01000020">
    <property type="protein sequence ID" value="EJU22711.1"/>
    <property type="molecule type" value="Genomic_DNA"/>
</dbReference>
<protein>
    <recommendedName>
        <fullName evidence="3">3-hydroxy-3-methylglutaryl coenzyme A reductase</fullName>
        <shortName evidence="3">HMG-CoA reductase</shortName>
        <ecNumber evidence="3">1.1.1.88</ecNumber>
    </recommendedName>
</protein>
<evidence type="ECO:0000256" key="3">
    <source>
        <dbReference type="RuleBase" id="RU361219"/>
    </source>
</evidence>
<evidence type="ECO:0000313" key="4">
    <source>
        <dbReference type="EMBL" id="EJU22711.1"/>
    </source>
</evidence>
<comment type="similarity">
    <text evidence="1 3">Belongs to the HMG-CoA reductase family.</text>
</comment>
<dbReference type="InterPro" id="IPR002202">
    <property type="entry name" value="HMG_CoA_Rdtase"/>
</dbReference>
<dbReference type="PROSITE" id="PS01192">
    <property type="entry name" value="HMG_COA_REDUCTASE_3"/>
    <property type="match status" value="1"/>
</dbReference>
<reference evidence="4 5" key="1">
    <citation type="submission" date="2012-07" db="EMBL/GenBank/DDBJ databases">
        <authorList>
            <person name="Durkin A.S."/>
            <person name="McCorrison J."/>
            <person name="Torralba M."/>
            <person name="Gillis M."/>
            <person name="Methe B."/>
            <person name="Sutton G."/>
            <person name="Nelson K.E."/>
        </authorList>
    </citation>
    <scope>NUCLEOTIDE SEQUENCE [LARGE SCALE GENOMIC DNA]</scope>
    <source>
        <strain evidence="4 5">OBRC8</strain>
    </source>
</reference>
<proteinExistence type="inferred from homology"/>
<comment type="catalytic activity">
    <reaction evidence="3">
        <text>(R)-mevalonate + 2 NAD(+) + CoA = (3S)-3-hydroxy-3-methylglutaryl-CoA + 2 NADH + 2 H(+)</text>
        <dbReference type="Rhea" id="RHEA:14833"/>
        <dbReference type="ChEBI" id="CHEBI:15378"/>
        <dbReference type="ChEBI" id="CHEBI:36464"/>
        <dbReference type="ChEBI" id="CHEBI:43074"/>
        <dbReference type="ChEBI" id="CHEBI:57287"/>
        <dbReference type="ChEBI" id="CHEBI:57540"/>
        <dbReference type="ChEBI" id="CHEBI:57945"/>
        <dbReference type="EC" id="1.1.1.88"/>
    </reaction>
</comment>
<evidence type="ECO:0000313" key="5">
    <source>
        <dbReference type="Proteomes" id="UP000005244"/>
    </source>
</evidence>
<dbReference type="SUPFAM" id="SSF56542">
    <property type="entry name" value="Substrate-binding domain of HMG-CoA reductase"/>
    <property type="match status" value="1"/>
</dbReference>
<dbReference type="EC" id="1.1.1.88" evidence="3"/>
<dbReference type="PANTHER" id="PTHR10572">
    <property type="entry name" value="3-HYDROXY-3-METHYLGLUTARYL-COENZYME A REDUCTASE"/>
    <property type="match status" value="1"/>
</dbReference>
<dbReference type="PANTHER" id="PTHR10572:SF24">
    <property type="entry name" value="3-HYDROXY-3-METHYLGLUTARYL-COENZYME A REDUCTASE"/>
    <property type="match status" value="1"/>
</dbReference>
<dbReference type="NCBIfam" id="TIGR00532">
    <property type="entry name" value="HMG_CoA_R_NAD"/>
    <property type="match status" value="1"/>
</dbReference>
<dbReference type="CDD" id="cd00644">
    <property type="entry name" value="HMG-CoA_reductase_classII"/>
    <property type="match status" value="1"/>
</dbReference>
<dbReference type="InterPro" id="IPR009029">
    <property type="entry name" value="HMG_CoA_Rdtase_sub-bd_dom_sf"/>
</dbReference>
<evidence type="ECO:0000256" key="2">
    <source>
        <dbReference type="ARBA" id="ARBA00023002"/>
    </source>
</evidence>
<dbReference type="AlphaFoldDB" id="J4WAS5"/>
<dbReference type="GO" id="GO:0004420">
    <property type="term" value="F:hydroxymethylglutaryl-CoA reductase (NADPH) activity"/>
    <property type="evidence" value="ECO:0007669"/>
    <property type="project" value="InterPro"/>
</dbReference>
<dbReference type="Pfam" id="PF00368">
    <property type="entry name" value="HMG-CoA_red"/>
    <property type="match status" value="1"/>
</dbReference>
<dbReference type="Gene3D" id="1.10.8.660">
    <property type="match status" value="1"/>
</dbReference>
<dbReference type="InterPro" id="IPR023076">
    <property type="entry name" value="HMG_CoA_Rdtase_CS"/>
</dbReference>
<keyword evidence="5" id="KW-1185">Reference proteome</keyword>
<dbReference type="PROSITE" id="PS00318">
    <property type="entry name" value="HMG_COA_REDUCTASE_2"/>
    <property type="match status" value="1"/>
</dbReference>
<dbReference type="InterPro" id="IPR009023">
    <property type="entry name" value="HMG_CoA_Rdtase_NAD(P)-bd_sf"/>
</dbReference>
<dbReference type="UniPathway" id="UPA00257">
    <property type="reaction ID" value="UER00367"/>
</dbReference>
<keyword evidence="3" id="KW-0520">NAD</keyword>
<dbReference type="SUPFAM" id="SSF55035">
    <property type="entry name" value="NAD-binding domain of HMG-CoA reductase"/>
    <property type="match status" value="1"/>
</dbReference>
<dbReference type="RefSeq" id="WP_009530954.1">
    <property type="nucleotide sequence ID" value="NZ_ALNK01000020.1"/>
</dbReference>
<dbReference type="InterPro" id="IPR004553">
    <property type="entry name" value="HMG_CoA_Rdtase_bac-typ"/>
</dbReference>
<evidence type="ECO:0000256" key="1">
    <source>
        <dbReference type="ARBA" id="ARBA00007661"/>
    </source>
</evidence>
<keyword evidence="2 3" id="KW-0560">Oxidoreductase</keyword>
<dbReference type="PROSITE" id="PS50065">
    <property type="entry name" value="HMG_COA_REDUCTASE_4"/>
    <property type="match status" value="1"/>
</dbReference>
<dbReference type="GO" id="GO:0015936">
    <property type="term" value="P:coenzyme A metabolic process"/>
    <property type="evidence" value="ECO:0007669"/>
    <property type="project" value="InterPro"/>
</dbReference>
<dbReference type="Gene3D" id="3.90.770.10">
    <property type="entry name" value="3-hydroxy-3-methylglutaryl-coenzyme A Reductase, Chain A, domain 2"/>
    <property type="match status" value="2"/>
</dbReference>
<name>J4WAS5_9FIRM</name>
<dbReference type="GO" id="GO:0140643">
    <property type="term" value="F:hydroxymethylglutaryl-CoA reductase (NADH) activity"/>
    <property type="evidence" value="ECO:0007669"/>
    <property type="project" value="UniProtKB-EC"/>
</dbReference>
<organism evidence="4 5">
    <name type="scientific">Peptoanaerobacter stomatis</name>
    <dbReference type="NCBI Taxonomy" id="796937"/>
    <lineage>
        <taxon>Bacteria</taxon>
        <taxon>Bacillati</taxon>
        <taxon>Bacillota</taxon>
        <taxon>Clostridia</taxon>
        <taxon>Peptostreptococcales</taxon>
        <taxon>Filifactoraceae</taxon>
        <taxon>Peptoanaerobacter</taxon>
    </lineage>
</organism>
<gene>
    <name evidence="4" type="ORF">HMPREF1143_1437</name>
</gene>
<comment type="caution">
    <text evidence="4">The sequence shown here is derived from an EMBL/GenBank/DDBJ whole genome shotgun (WGS) entry which is preliminary data.</text>
</comment>
<sequence length="417" mass="45027">MKNSTYSGFYKLSVEERLKEVAEFANLEDKHIKTIQNPEVLDIEKADNMIENVIGRFTLPLGVALNFMINGKDYIIPMVTEEASVVAAASNAAKLARDSGGFYTNNTGSIMIAQVQVTDILDVDYTRIVIYEHKDEILKICNEKDPVLVKYGGGAKDIDVRIINSKDEDFIVVHLKVNTLDAMGANAVNSMAEAVAPFIEKITGGKVYLRILSNLAVERLFRSRTKVKKEALGGEEVVDKIVSAYKFANADPFRATTHNKGIMNGISAVVLATGNDTRAIESGAHSYAAISGKYKSLTTWQKDKDGDLVGTIEIPLAVGLVGGATKIHPVAQAAIKILGVKTAGELGDIIASVGLAQNLAAIKALATEGIQRGHMSLHAKNIAVTAGAKGEELDRIVKKMIEDKNINLDYAKSLLNK</sequence>
<accession>J4WAS5</accession>
<dbReference type="InterPro" id="IPR023074">
    <property type="entry name" value="HMG_CoA_Rdtase_cat_sf"/>
</dbReference>
<dbReference type="PRINTS" id="PR00071">
    <property type="entry name" value="HMGCOARDTASE"/>
</dbReference>
<dbReference type="PATRIC" id="fig|796941.3.peg.1118"/>
<dbReference type="Proteomes" id="UP000005244">
    <property type="component" value="Unassembled WGS sequence"/>
</dbReference>